<dbReference type="EMBL" id="JACJSG010000002">
    <property type="protein sequence ID" value="MBD2499295.1"/>
    <property type="molecule type" value="Genomic_DNA"/>
</dbReference>
<evidence type="ECO:0000313" key="2">
    <source>
        <dbReference type="Proteomes" id="UP000661112"/>
    </source>
</evidence>
<comment type="caution">
    <text evidence="1">The sequence shown here is derived from an EMBL/GenBank/DDBJ whole genome shotgun (WGS) entry which is preliminary data.</text>
</comment>
<evidence type="ECO:0000313" key="1">
    <source>
        <dbReference type="EMBL" id="MBD2499295.1"/>
    </source>
</evidence>
<name>A0ABR8CZ95_9NOST</name>
<dbReference type="PIRSF" id="PIRSF014979">
    <property type="entry name" value="UCP014979"/>
    <property type="match status" value="1"/>
</dbReference>
<organism evidence="1 2">
    <name type="scientific">Anabaena azotica FACHB-119</name>
    <dbReference type="NCBI Taxonomy" id="947527"/>
    <lineage>
        <taxon>Bacteria</taxon>
        <taxon>Bacillati</taxon>
        <taxon>Cyanobacteriota</taxon>
        <taxon>Cyanophyceae</taxon>
        <taxon>Nostocales</taxon>
        <taxon>Nostocaceae</taxon>
        <taxon>Anabaena</taxon>
        <taxon>Anabaena azotica</taxon>
    </lineage>
</organism>
<gene>
    <name evidence="1" type="ORF">H6G83_01470</name>
</gene>
<protein>
    <submittedName>
        <fullName evidence="1">DUF11 domain-containing protein</fullName>
    </submittedName>
</protein>
<accession>A0ABR8CZ95</accession>
<dbReference type="NCBIfam" id="TIGR01451">
    <property type="entry name" value="B_ant_repeat"/>
    <property type="match status" value="1"/>
</dbReference>
<dbReference type="Proteomes" id="UP000661112">
    <property type="component" value="Unassembled WGS sequence"/>
</dbReference>
<reference evidence="1 2" key="1">
    <citation type="journal article" date="2020" name="ISME J.">
        <title>Comparative genomics reveals insights into cyanobacterial evolution and habitat adaptation.</title>
        <authorList>
            <person name="Chen M.Y."/>
            <person name="Teng W.K."/>
            <person name="Zhao L."/>
            <person name="Hu C.X."/>
            <person name="Zhou Y.K."/>
            <person name="Han B.P."/>
            <person name="Song L.R."/>
            <person name="Shu W.S."/>
        </authorList>
    </citation>
    <scope>NUCLEOTIDE SEQUENCE [LARGE SCALE GENOMIC DNA]</scope>
    <source>
        <strain evidence="1 2">FACHB-119</strain>
    </source>
</reference>
<keyword evidence="2" id="KW-1185">Reference proteome</keyword>
<proteinExistence type="predicted"/>
<dbReference type="InterPro" id="IPR047589">
    <property type="entry name" value="DUF11_rpt"/>
</dbReference>
<dbReference type="RefSeq" id="WP_190465926.1">
    <property type="nucleotide sequence ID" value="NZ_JACJSG010000002.1"/>
</dbReference>
<dbReference type="InterPro" id="IPR014468">
    <property type="entry name" value="UCP014979"/>
</dbReference>
<sequence>MKGVSLASLGAIALVATIPFFSQIPGVPHVWQSQAIAQNRQPQGAVQLRLDVEKQVVAQDQQGKQVKTWVALKGQATVTPGDVLRYTLNAENKSDRPIKNLNLDQPIPRGMRYILKSATVPDNGKITYSIDGGRTFVDNPTVKVTLPNGAVELRPAPATAYTNIRLLIPSLAAKSTLKATYQTQVR</sequence>